<dbReference type="InterPro" id="IPR043502">
    <property type="entry name" value="DNA/RNA_pol_sf"/>
</dbReference>
<dbReference type="GO" id="GO:0004190">
    <property type="term" value="F:aspartic-type endopeptidase activity"/>
    <property type="evidence" value="ECO:0007669"/>
    <property type="project" value="UniProtKB-KW"/>
</dbReference>
<reference evidence="4 5" key="1">
    <citation type="submission" date="2024-04" db="EMBL/GenBank/DDBJ databases">
        <title>The reference genome of an endangered Asteraceae, Deinandra increscens subsp. villosa, native to the Central Coast of California.</title>
        <authorList>
            <person name="Guilliams M."/>
            <person name="Hasenstab-Lehman K."/>
            <person name="Meyer R."/>
            <person name="Mcevoy S."/>
        </authorList>
    </citation>
    <scope>NUCLEOTIDE SEQUENCE [LARGE SCALE GENOMIC DNA]</scope>
    <source>
        <tissue evidence="4">Leaf</tissue>
    </source>
</reference>
<dbReference type="Pfam" id="PF13976">
    <property type="entry name" value="gag_pre-integrs"/>
    <property type="match status" value="1"/>
</dbReference>
<name>A0AAP0HA04_9ASTR</name>
<dbReference type="InterPro" id="IPR036397">
    <property type="entry name" value="RNaseH_sf"/>
</dbReference>
<dbReference type="GO" id="GO:0003676">
    <property type="term" value="F:nucleic acid binding"/>
    <property type="evidence" value="ECO:0007669"/>
    <property type="project" value="InterPro"/>
</dbReference>
<feature type="compositionally biased region" description="Low complexity" evidence="2">
    <location>
        <begin position="253"/>
        <end position="295"/>
    </location>
</feature>
<dbReference type="Pfam" id="PF14223">
    <property type="entry name" value="Retrotran_gag_2"/>
    <property type="match status" value="1"/>
</dbReference>
<organism evidence="4 5">
    <name type="scientific">Deinandra increscens subsp. villosa</name>
    <dbReference type="NCBI Taxonomy" id="3103831"/>
    <lineage>
        <taxon>Eukaryota</taxon>
        <taxon>Viridiplantae</taxon>
        <taxon>Streptophyta</taxon>
        <taxon>Embryophyta</taxon>
        <taxon>Tracheophyta</taxon>
        <taxon>Spermatophyta</taxon>
        <taxon>Magnoliopsida</taxon>
        <taxon>eudicotyledons</taxon>
        <taxon>Gunneridae</taxon>
        <taxon>Pentapetalae</taxon>
        <taxon>asterids</taxon>
        <taxon>campanulids</taxon>
        <taxon>Asterales</taxon>
        <taxon>Asteraceae</taxon>
        <taxon>Asteroideae</taxon>
        <taxon>Heliantheae alliance</taxon>
        <taxon>Madieae</taxon>
        <taxon>Madiinae</taxon>
        <taxon>Deinandra</taxon>
    </lineage>
</organism>
<evidence type="ECO:0000256" key="1">
    <source>
        <dbReference type="ARBA" id="ARBA00022750"/>
    </source>
</evidence>
<dbReference type="InterPro" id="IPR057670">
    <property type="entry name" value="SH3_retrovirus"/>
</dbReference>
<dbReference type="PANTHER" id="PTHR11439:SF455">
    <property type="entry name" value="RLK (RECEPTOR-LIKE PROTEIN KINASE) 8, PUTATIVE-RELATED"/>
    <property type="match status" value="1"/>
</dbReference>
<dbReference type="InterPro" id="IPR012337">
    <property type="entry name" value="RNaseH-like_sf"/>
</dbReference>
<dbReference type="PANTHER" id="PTHR11439">
    <property type="entry name" value="GAG-POL-RELATED RETROTRANSPOSON"/>
    <property type="match status" value="1"/>
</dbReference>
<dbReference type="Pfam" id="PF00665">
    <property type="entry name" value="rve"/>
    <property type="match status" value="1"/>
</dbReference>
<dbReference type="Gene3D" id="3.30.420.10">
    <property type="entry name" value="Ribonuclease H-like superfamily/Ribonuclease H"/>
    <property type="match status" value="1"/>
</dbReference>
<feature type="region of interest" description="Disordered" evidence="2">
    <location>
        <begin position="232"/>
        <end position="300"/>
    </location>
</feature>
<dbReference type="CDD" id="cd09272">
    <property type="entry name" value="RNase_HI_RT_Ty1"/>
    <property type="match status" value="1"/>
</dbReference>
<evidence type="ECO:0000256" key="2">
    <source>
        <dbReference type="SAM" id="MobiDB-lite"/>
    </source>
</evidence>
<dbReference type="SUPFAM" id="SSF56672">
    <property type="entry name" value="DNA/RNA polymerases"/>
    <property type="match status" value="1"/>
</dbReference>
<protein>
    <recommendedName>
        <fullName evidence="3">Integrase catalytic domain-containing protein</fullName>
    </recommendedName>
</protein>
<dbReference type="InterPro" id="IPR025724">
    <property type="entry name" value="GAG-pre-integrase_dom"/>
</dbReference>
<proteinExistence type="predicted"/>
<dbReference type="InterPro" id="IPR054722">
    <property type="entry name" value="PolX-like_BBD"/>
</dbReference>
<keyword evidence="1" id="KW-0645">Protease</keyword>
<dbReference type="EMBL" id="JBCNJP010000007">
    <property type="protein sequence ID" value="KAK9075210.1"/>
    <property type="molecule type" value="Genomic_DNA"/>
</dbReference>
<feature type="domain" description="Integrase catalytic" evidence="3">
    <location>
        <begin position="537"/>
        <end position="703"/>
    </location>
</feature>
<dbReference type="InterPro" id="IPR013103">
    <property type="entry name" value="RVT_2"/>
</dbReference>
<feature type="region of interest" description="Disordered" evidence="2">
    <location>
        <begin position="794"/>
        <end position="813"/>
    </location>
</feature>
<feature type="compositionally biased region" description="Pro residues" evidence="2">
    <location>
        <begin position="841"/>
        <end position="867"/>
    </location>
</feature>
<dbReference type="GO" id="GO:0015074">
    <property type="term" value="P:DNA integration"/>
    <property type="evidence" value="ECO:0007669"/>
    <property type="project" value="InterPro"/>
</dbReference>
<sequence>MPFVSSPALSPLFFSDRLPSLAIMSTGASSSSDNALSMGTVVHLLAHKLTSTNYLLWRNHMSQLLAFQHLLSHVDGSSVSPPETTTSDNKTSPNPAYEAWKDEDQKAALILLSSLTDESAPEVLNMTSARQIWVTLEAVYSNASVERAQNLKDQLRHLTKGNQSVAEFGRRFKDICDRLAAIGQPVEEADKSHWFLSGLGPDFSMFTIATRAIQPIPPYRDVLARAEGHEILVQNNQPTPPPAAFTAQRERGNANNRSGRGSNNNRRRPSNNNNNFGGNNNNSRRYTNRNNRNNRITFGDHSTHSEPCQLCGIHGHYAPSCPTHVSARREPTPNEVAQAFSSQCHVGTAGPDWYVDSGATHHMASSSNHVDHSHPYFGNSNVTFGNGNTLTISHKGHAKVANHLNLKDILIVPHLTKNLISISKLTADNNMDVLFSFPYFYVQDRDTKQVLAQGRCEQGLYVLQEDKCAFISSLNNSAKASFELWHARLGHANFDVISMLNKFGLLQVTSILPKPIVCSSCQMAKGHRLPFTHNDKRATNPLDLIHCDLWGPSPVQSAYGYKYYVAFVDDFSRFTWFYPLKAKSDFYATLVVFSKFVETQFDRKIKIFQSDGGTEFVNRQVKHFFDQNGTFHRLSCPYTPQQNGRVERKHRHIVETGLAMLFNGQVPTKYWVEAFSTAVFVINRLPSKILSNKSPFHMLFSQNPRYENFRVFGCRVFPYLRDYTDHKLAPRSLPCIFFGYSSQHKGFKCFEPTTNRVFITRHARFDEQTLPFVNNTTSDFHRLEISKFQDDTFDTVPQNEIPKPPLTNIRPVTQSPCTICEEPAPLMSQNPINQRSIQIPSTPPPQIGPEPPNSPQPQIGPEPPTSPQPQTQSTPAASLNFDPAQPVPTHPMLTRAKSGIHKPNPRYAHVAHKTSSLKDPKTFKTAQKFAHWNDAMQKEMTALHANNTWKLVPRPTGCNIVGSKWLYRTKYRSDGTIERFKARLVAQGYSQVPGLDYNYTFSPVVKASTIRVVLALAVIHDWKLHQLDVNNAFLHGSLDEQVYMEQPPGFINPNFPDYVCHLNKALYGLKQAPRAWFQRLSNFLITNGFSCSKADPSLFVFRKNTSILYLLVYVDDLIITGNQEDLVTRFITRLNKEFATKDLGNLHYFLGLQASHTPKGLFLNQANYATDIIERAKLTDAKPVSTPMSTGLVLTSDGDPFEDATLYRSLVGALQYLTITRPDISYSVNQVSQFLQSPTKTHFQAVKRIIRYIKGTFEYGLMFCKPTHTDILGYSDSDWARCIETRRSTHGYSIFLGGNLVSWSAKKQPTVSRSSCEAEYRAMANAAAEIIWLTHILRELHALPPDRPTLLCDNQSALFLTQNPVSHKRAKHIDLDYHFIRELVMSGKLHTKFVPTKLQVADIFTKSLSQPQFEFFREKLCLGPPPYRLRGDINV</sequence>
<evidence type="ECO:0000313" key="4">
    <source>
        <dbReference type="EMBL" id="KAK9075210.1"/>
    </source>
</evidence>
<keyword evidence="5" id="KW-1185">Reference proteome</keyword>
<evidence type="ECO:0000259" key="3">
    <source>
        <dbReference type="PROSITE" id="PS50994"/>
    </source>
</evidence>
<dbReference type="Pfam" id="PF25597">
    <property type="entry name" value="SH3_retrovirus"/>
    <property type="match status" value="1"/>
</dbReference>
<feature type="region of interest" description="Disordered" evidence="2">
    <location>
        <begin position="835"/>
        <end position="905"/>
    </location>
</feature>
<dbReference type="Proteomes" id="UP001408789">
    <property type="component" value="Unassembled WGS sequence"/>
</dbReference>
<dbReference type="Pfam" id="PF07727">
    <property type="entry name" value="RVT_2"/>
    <property type="match status" value="1"/>
</dbReference>
<dbReference type="SUPFAM" id="SSF53098">
    <property type="entry name" value="Ribonuclease H-like"/>
    <property type="match status" value="1"/>
</dbReference>
<dbReference type="PROSITE" id="PS50994">
    <property type="entry name" value="INTEGRASE"/>
    <property type="match status" value="1"/>
</dbReference>
<gene>
    <name evidence="4" type="ORF">SSX86_003531</name>
</gene>
<feature type="region of interest" description="Disordered" evidence="2">
    <location>
        <begin position="77"/>
        <end position="96"/>
    </location>
</feature>
<keyword evidence="1" id="KW-0064">Aspartyl protease</keyword>
<evidence type="ECO:0000313" key="5">
    <source>
        <dbReference type="Proteomes" id="UP001408789"/>
    </source>
</evidence>
<comment type="caution">
    <text evidence="4">The sequence shown here is derived from an EMBL/GenBank/DDBJ whole genome shotgun (WGS) entry which is preliminary data.</text>
</comment>
<accession>A0AAP0HA04</accession>
<keyword evidence="1" id="KW-0378">Hydrolase</keyword>
<dbReference type="InterPro" id="IPR001584">
    <property type="entry name" value="Integrase_cat-core"/>
</dbReference>
<feature type="compositionally biased region" description="Polar residues" evidence="2">
    <location>
        <begin position="77"/>
        <end position="94"/>
    </location>
</feature>
<dbReference type="Pfam" id="PF22936">
    <property type="entry name" value="Pol_BBD"/>
    <property type="match status" value="1"/>
</dbReference>